<name>I3CBP8_9GAMM</name>
<dbReference type="HOGENOM" id="CLU_942214_0_0_6"/>
<sequence>MAYLFHELTELMIKELNQHHAVNLCGFAEYGRERVLQDIKSYPPDNTLVLLVNMKTCRNRYVSFLQAMSAQAGSQNITAQSWGDIVNALEQQPKQVFLLLENFDALMDTVELDAAYQLDFLDNLNALKNRGRIQLVCATRERYNQSSFYLGQHAGPSNLDIPTRIEIKKHHFGQKKILATLSEINQKLSKKAQQVLCVYIEKHMYPYAFLVHIKPDLACLEQIDDDGLTEWIEQWKNSFKQNTKTPLTHWIDKIVSKLAYAAQFLFFQVKKLRFVLPLINSLKGLKDSLWKNNKN</sequence>
<gene>
    <name evidence="1" type="ORF">BegalDRAFT_0117</name>
</gene>
<protein>
    <submittedName>
        <fullName evidence="1">Uncharacterized protein</fullName>
    </submittedName>
</protein>
<dbReference type="Proteomes" id="UP000005744">
    <property type="component" value="Unassembled WGS sequence"/>
</dbReference>
<proteinExistence type="predicted"/>
<keyword evidence="2" id="KW-1185">Reference proteome</keyword>
<dbReference type="OrthoDB" id="5625664at2"/>
<dbReference type="RefSeq" id="WP_002682613.1">
    <property type="nucleotide sequence ID" value="NZ_JH600070.1"/>
</dbReference>
<accession>I3CBP8</accession>
<dbReference type="EMBL" id="JH600070">
    <property type="protein sequence ID" value="EIJ41041.1"/>
    <property type="molecule type" value="Genomic_DNA"/>
</dbReference>
<dbReference type="AlphaFoldDB" id="I3CBP8"/>
<reference evidence="1 2" key="1">
    <citation type="submission" date="2011-11" db="EMBL/GenBank/DDBJ databases">
        <title>Improved High-Quality Draft sequence of Beggiatoa alba B18lD.</title>
        <authorList>
            <consortium name="US DOE Joint Genome Institute"/>
            <person name="Lucas S."/>
            <person name="Han J."/>
            <person name="Lapidus A."/>
            <person name="Cheng J.-F."/>
            <person name="Goodwin L."/>
            <person name="Pitluck S."/>
            <person name="Peters L."/>
            <person name="Mikhailova N."/>
            <person name="Held B."/>
            <person name="Detter J.C."/>
            <person name="Han C."/>
            <person name="Tapia R."/>
            <person name="Land M."/>
            <person name="Hauser L."/>
            <person name="Kyrpides N."/>
            <person name="Ivanova N."/>
            <person name="Pagani I."/>
            <person name="Samuel K."/>
            <person name="Teske A."/>
            <person name="Mueller J."/>
            <person name="Woyke T."/>
        </authorList>
    </citation>
    <scope>NUCLEOTIDE SEQUENCE [LARGE SCALE GENOMIC DNA]</scope>
    <source>
        <strain evidence="1 2">B18LD</strain>
    </source>
</reference>
<evidence type="ECO:0000313" key="1">
    <source>
        <dbReference type="EMBL" id="EIJ41041.1"/>
    </source>
</evidence>
<organism evidence="1 2">
    <name type="scientific">Beggiatoa alba B18LD</name>
    <dbReference type="NCBI Taxonomy" id="395493"/>
    <lineage>
        <taxon>Bacteria</taxon>
        <taxon>Pseudomonadati</taxon>
        <taxon>Pseudomonadota</taxon>
        <taxon>Gammaproteobacteria</taxon>
        <taxon>Thiotrichales</taxon>
        <taxon>Thiotrichaceae</taxon>
        <taxon>Beggiatoa</taxon>
    </lineage>
</organism>
<evidence type="ECO:0000313" key="2">
    <source>
        <dbReference type="Proteomes" id="UP000005744"/>
    </source>
</evidence>